<dbReference type="PANTHER" id="PTHR16277">
    <property type="entry name" value="CELL DIVISION CYCLE ASSOCIATED PROTEIN 4/SERTA DOMAIN-CONTAINING PROTEIN 2"/>
    <property type="match status" value="1"/>
</dbReference>
<dbReference type="InterPro" id="IPR052262">
    <property type="entry name" value="E2F-SERTA_domain_protein"/>
</dbReference>
<feature type="domain" description="SERTA" evidence="1">
    <location>
        <begin position="59"/>
        <end position="106"/>
    </location>
</feature>
<sequence length="383" mass="41838">MSPFKNHLQRGGLRTARLCRNSSRTDEKRLNSVKMILKGQKRKLPQEDLELADSGGPVWERQRQFVFSVSLNKYQRSQELPEPSLRRSVLIANTLRQMSLEGCRDPPADMEVPEPLPSAEEECVAHETSALSLLTCPAGGVPRELPTSVEDDEDWESADSDVSLSAAISSILTVLDSTIDGNSPRMPLRSLENLSSEASVKPGARSHAVGWQQAEPKARDGGLGDVTVEDLFQDIDTCLLERDMGGLGLGGSGHPAGDDLLRYLPPFSLNPNLKCLPSFSSFTPLPSGFPPPAAPSSISAPSPSREAFELDNLMEILVDFKRRSSNNDSLSRGVAAPVEVGAEEALLLAVNEVRCYTRKWLTEVMLDLEVEVSNTNRGRRGFC</sequence>
<organism evidence="2 3">
    <name type="scientific">Oryzias javanicus</name>
    <name type="common">Javanese ricefish</name>
    <name type="synonym">Aplocheilus javanicus</name>
    <dbReference type="NCBI Taxonomy" id="123683"/>
    <lineage>
        <taxon>Eukaryota</taxon>
        <taxon>Metazoa</taxon>
        <taxon>Chordata</taxon>
        <taxon>Craniata</taxon>
        <taxon>Vertebrata</taxon>
        <taxon>Euteleostomi</taxon>
        <taxon>Actinopterygii</taxon>
        <taxon>Neopterygii</taxon>
        <taxon>Teleostei</taxon>
        <taxon>Neoteleostei</taxon>
        <taxon>Acanthomorphata</taxon>
        <taxon>Ovalentaria</taxon>
        <taxon>Atherinomorphae</taxon>
        <taxon>Beloniformes</taxon>
        <taxon>Adrianichthyidae</taxon>
        <taxon>Oryziinae</taxon>
        <taxon>Oryzias</taxon>
    </lineage>
</organism>
<evidence type="ECO:0000259" key="1">
    <source>
        <dbReference type="PROSITE" id="PS51053"/>
    </source>
</evidence>
<evidence type="ECO:0000313" key="2">
    <source>
        <dbReference type="EMBL" id="RVE65228.1"/>
    </source>
</evidence>
<protein>
    <recommendedName>
        <fullName evidence="1">SERTA domain-containing protein</fullName>
    </recommendedName>
</protein>
<accession>A0A437CQV8</accession>
<evidence type="ECO:0000313" key="3">
    <source>
        <dbReference type="Proteomes" id="UP000283210"/>
    </source>
</evidence>
<dbReference type="PANTHER" id="PTHR16277:SF13">
    <property type="entry name" value="SERTA DOMAIN-CONTAINING PROTEIN 3"/>
    <property type="match status" value="1"/>
</dbReference>
<dbReference type="AlphaFoldDB" id="A0A437CQV8"/>
<name>A0A437CQV8_ORYJA</name>
<proteinExistence type="predicted"/>
<reference evidence="2 3" key="1">
    <citation type="submission" date="2018-11" db="EMBL/GenBank/DDBJ databases">
        <authorList>
            <person name="Lopez-Roques C."/>
            <person name="Donnadieu C."/>
            <person name="Bouchez O."/>
            <person name="Klopp C."/>
            <person name="Cabau C."/>
            <person name="Zahm M."/>
        </authorList>
    </citation>
    <scope>NUCLEOTIDE SEQUENCE [LARGE SCALE GENOMIC DNA]</scope>
    <source>
        <strain evidence="2">RS831</strain>
        <tissue evidence="2">Whole body</tissue>
    </source>
</reference>
<reference evidence="2 3" key="2">
    <citation type="submission" date="2019-01" db="EMBL/GenBank/DDBJ databases">
        <title>A chromosome length genome reference of the Java medaka (oryzias javanicus).</title>
        <authorList>
            <person name="Herpin A."/>
            <person name="Takehana Y."/>
            <person name="Naruse K."/>
            <person name="Ansai S."/>
            <person name="Kawaguchi M."/>
        </authorList>
    </citation>
    <scope>NUCLEOTIDE SEQUENCE [LARGE SCALE GENOMIC DNA]</scope>
    <source>
        <strain evidence="2">RS831</strain>
        <tissue evidence="2">Whole body</tissue>
    </source>
</reference>
<gene>
    <name evidence="2" type="ORF">OJAV_G00133200</name>
</gene>
<dbReference type="GO" id="GO:0005634">
    <property type="term" value="C:nucleus"/>
    <property type="evidence" value="ECO:0007669"/>
    <property type="project" value="TreeGrafter"/>
</dbReference>
<dbReference type="InterPro" id="IPR009263">
    <property type="entry name" value="SERTA_dom"/>
</dbReference>
<dbReference type="EMBL" id="CM012449">
    <property type="protein sequence ID" value="RVE65228.1"/>
    <property type="molecule type" value="Genomic_DNA"/>
</dbReference>
<keyword evidence="3" id="KW-1185">Reference proteome</keyword>
<dbReference type="Proteomes" id="UP000283210">
    <property type="component" value="Chromosome 13"/>
</dbReference>
<dbReference type="OrthoDB" id="8735401at2759"/>
<dbReference type="PROSITE" id="PS51053">
    <property type="entry name" value="SERTA"/>
    <property type="match status" value="1"/>
</dbReference>
<dbReference type="Pfam" id="PF06031">
    <property type="entry name" value="SERTA"/>
    <property type="match status" value="1"/>
</dbReference>